<dbReference type="PANTHER" id="PTHR47582:SF1">
    <property type="entry name" value="P450, PUTATIVE (EUROFUNG)-RELATED"/>
    <property type="match status" value="1"/>
</dbReference>
<dbReference type="InterPro" id="IPR053007">
    <property type="entry name" value="CYP450_monoxygenase_sec-met"/>
</dbReference>
<evidence type="ECO:0000313" key="3">
    <source>
        <dbReference type="Proteomes" id="UP000253664"/>
    </source>
</evidence>
<dbReference type="InterPro" id="IPR036396">
    <property type="entry name" value="Cyt_P450_sf"/>
</dbReference>
<sequence length="784" mass="86310">MAVQSICSGLFDEAVLSFELHLVLILFALFSLFTFSRRVFSQAGDLLPSSPRRQGKFWPEQIPHVSSTIPWIGHAMELRRRGARYIHQLILNAPAPVFSINLLSRKVLVVHPSLERALARHVDDTSLARIISLIGQRSLGLSESGVDVIGAYNPRPVHAQLFAAADGSARLAEQSARFVREHSLRQPGEQRVLIGRWLFDAVVGATAHALWGERNPWNEDSEFMRQFIILSDGLESLSQPLPQLTARAPYRARSFLLKRLMAFHRQHRQSRMTSVAHRINAVAMTDANWEDNDDYYRCELLEALGLLATASTLSVWLVRHVLADDGLRRRVVDEVRSLPPDLADLKKTCPHLVAAWYETLRLHVTAVPRVATGDIDLGGASVSEGDVLIMPMLSFNINPKTWGADAEVFRAERFLDEKRQLLTALTRKVHGFGVAGNLCPGRLFGFDTAMSSVATLLRDFDVFTSSGSAPLPRSRGGIAVGFERLGDDVELVQSRDWPRDLRGDNRRQNASIFFSPSSITTFFQFDDAAFQPRLFPDFEAEGPPPGEAWVDVTASSSLPIGVDEDESVNDDVDAGTPLPARVVIFHAGTVRTVFLALVRLSSLLVAVFFVLLIAPAYVRADKDVTSTAAIVVGGIVPLVLITLSTSSFVTHIYMHLPDAARTSRHALARYVESLPASTPLTLTTMNALAIPRYTRLQAVDLRPATDSILSRLGLVNYVRRGADPGWFRGAKSFFVQPRPPMSPVAADAPRSDAVESWIWTTVQKRIATRAAATSSSSSPSSPGA</sequence>
<dbReference type="Pfam" id="PF00067">
    <property type="entry name" value="p450"/>
    <property type="match status" value="1"/>
</dbReference>
<proteinExistence type="predicted"/>
<dbReference type="GO" id="GO:0005506">
    <property type="term" value="F:iron ion binding"/>
    <property type="evidence" value="ECO:0007669"/>
    <property type="project" value="InterPro"/>
</dbReference>
<evidence type="ECO:0008006" key="4">
    <source>
        <dbReference type="Google" id="ProtNLM"/>
    </source>
</evidence>
<dbReference type="Proteomes" id="UP000253664">
    <property type="component" value="Unassembled WGS sequence"/>
</dbReference>
<keyword evidence="1" id="KW-0472">Membrane</keyword>
<dbReference type="SUPFAM" id="SSF48264">
    <property type="entry name" value="Cytochrome P450"/>
    <property type="match status" value="1"/>
</dbReference>
<dbReference type="Gene3D" id="1.10.630.10">
    <property type="entry name" value="Cytochrome P450"/>
    <property type="match status" value="1"/>
</dbReference>
<keyword evidence="3" id="KW-1185">Reference proteome</keyword>
<feature type="transmembrane region" description="Helical" evidence="1">
    <location>
        <begin position="630"/>
        <end position="654"/>
    </location>
</feature>
<keyword evidence="1" id="KW-1133">Transmembrane helix</keyword>
<dbReference type="PANTHER" id="PTHR47582">
    <property type="entry name" value="P450, PUTATIVE (EUROFUNG)-RELATED"/>
    <property type="match status" value="1"/>
</dbReference>
<protein>
    <recommendedName>
        <fullName evidence="4">Cytochrome P450</fullName>
    </recommendedName>
</protein>
<dbReference type="EMBL" id="LKCN02000022">
    <property type="protein sequence ID" value="RCI08072.1"/>
    <property type="molecule type" value="Genomic_DNA"/>
</dbReference>
<keyword evidence="1" id="KW-0812">Transmembrane</keyword>
<dbReference type="OrthoDB" id="3366823at2759"/>
<evidence type="ECO:0000256" key="1">
    <source>
        <dbReference type="SAM" id="Phobius"/>
    </source>
</evidence>
<dbReference type="AlphaFoldDB" id="A0A367L1H9"/>
<dbReference type="GO" id="GO:0004497">
    <property type="term" value="F:monooxygenase activity"/>
    <property type="evidence" value="ECO:0007669"/>
    <property type="project" value="InterPro"/>
</dbReference>
<evidence type="ECO:0000313" key="2">
    <source>
        <dbReference type="EMBL" id="RCI08072.1"/>
    </source>
</evidence>
<accession>A0A367L1H9</accession>
<comment type="caution">
    <text evidence="2">The sequence shown here is derived from an EMBL/GenBank/DDBJ whole genome shotgun (WGS) entry which is preliminary data.</text>
</comment>
<dbReference type="GO" id="GO:0020037">
    <property type="term" value="F:heme binding"/>
    <property type="evidence" value="ECO:0007669"/>
    <property type="project" value="InterPro"/>
</dbReference>
<feature type="transmembrane region" description="Helical" evidence="1">
    <location>
        <begin position="593"/>
        <end position="618"/>
    </location>
</feature>
<organism evidence="2 3">
    <name type="scientific">Ophiocordyceps polyrhachis-furcata BCC 54312</name>
    <dbReference type="NCBI Taxonomy" id="1330021"/>
    <lineage>
        <taxon>Eukaryota</taxon>
        <taxon>Fungi</taxon>
        <taxon>Dikarya</taxon>
        <taxon>Ascomycota</taxon>
        <taxon>Pezizomycotina</taxon>
        <taxon>Sordariomycetes</taxon>
        <taxon>Hypocreomycetidae</taxon>
        <taxon>Hypocreales</taxon>
        <taxon>Ophiocordycipitaceae</taxon>
        <taxon>Ophiocordyceps</taxon>
    </lineage>
</organism>
<dbReference type="GO" id="GO:0016705">
    <property type="term" value="F:oxidoreductase activity, acting on paired donors, with incorporation or reduction of molecular oxygen"/>
    <property type="evidence" value="ECO:0007669"/>
    <property type="project" value="InterPro"/>
</dbReference>
<dbReference type="STRING" id="1330021.A0A367L1H9"/>
<dbReference type="InterPro" id="IPR001128">
    <property type="entry name" value="Cyt_P450"/>
</dbReference>
<feature type="transmembrane region" description="Helical" evidence="1">
    <location>
        <begin position="20"/>
        <end position="40"/>
    </location>
</feature>
<gene>
    <name evidence="2" type="ORF">L249_7821</name>
</gene>
<name>A0A367L1H9_9HYPO</name>
<reference evidence="2 3" key="1">
    <citation type="journal article" date="2015" name="BMC Genomics">
        <title>Insights from the genome of Ophiocordyceps polyrhachis-furcata to pathogenicity and host specificity in insect fungi.</title>
        <authorList>
            <person name="Wichadakul D."/>
            <person name="Kobmoo N."/>
            <person name="Ingsriswang S."/>
            <person name="Tangphatsornruang S."/>
            <person name="Chantasingh D."/>
            <person name="Luangsa-ard J.J."/>
            <person name="Eurwilaichitr L."/>
        </authorList>
    </citation>
    <scope>NUCLEOTIDE SEQUENCE [LARGE SCALE GENOMIC DNA]</scope>
    <source>
        <strain evidence="2 3">BCC 54312</strain>
    </source>
</reference>